<proteinExistence type="predicted"/>
<dbReference type="RefSeq" id="XP_056748333.1">
    <property type="nucleotide sequence ID" value="XM_056903046.1"/>
</dbReference>
<accession>A0AAD6DPB1</accession>
<keyword evidence="2" id="KW-1185">Reference proteome</keyword>
<reference evidence="1" key="1">
    <citation type="journal article" date="2023" name="IMA Fungus">
        <title>Comparative genomic study of the Penicillium genus elucidates a diverse pangenome and 15 lateral gene transfer events.</title>
        <authorList>
            <person name="Petersen C."/>
            <person name="Sorensen T."/>
            <person name="Nielsen M.R."/>
            <person name="Sondergaard T.E."/>
            <person name="Sorensen J.L."/>
            <person name="Fitzpatrick D.A."/>
            <person name="Frisvad J.C."/>
            <person name="Nielsen K.L."/>
        </authorList>
    </citation>
    <scope>NUCLEOTIDE SEQUENCE</scope>
    <source>
        <strain evidence="1">IBT 12815</strain>
    </source>
</reference>
<evidence type="ECO:0000313" key="1">
    <source>
        <dbReference type="EMBL" id="KAJ5589314.1"/>
    </source>
</evidence>
<organism evidence="1 2">
    <name type="scientific">Penicillium hordei</name>
    <dbReference type="NCBI Taxonomy" id="40994"/>
    <lineage>
        <taxon>Eukaryota</taxon>
        <taxon>Fungi</taxon>
        <taxon>Dikarya</taxon>
        <taxon>Ascomycota</taxon>
        <taxon>Pezizomycotina</taxon>
        <taxon>Eurotiomycetes</taxon>
        <taxon>Eurotiomycetidae</taxon>
        <taxon>Eurotiales</taxon>
        <taxon>Aspergillaceae</taxon>
        <taxon>Penicillium</taxon>
    </lineage>
</organism>
<dbReference type="AlphaFoldDB" id="A0AAD6DPB1"/>
<dbReference type="Proteomes" id="UP001213799">
    <property type="component" value="Unassembled WGS sequence"/>
</dbReference>
<evidence type="ECO:0000313" key="2">
    <source>
        <dbReference type="Proteomes" id="UP001213799"/>
    </source>
</evidence>
<reference evidence="1" key="2">
    <citation type="submission" date="2023-01" db="EMBL/GenBank/DDBJ databases">
        <authorList>
            <person name="Petersen C."/>
        </authorList>
    </citation>
    <scope>NUCLEOTIDE SEQUENCE</scope>
    <source>
        <strain evidence="1">IBT 12815</strain>
    </source>
</reference>
<gene>
    <name evidence="1" type="ORF">N7537_011992</name>
</gene>
<dbReference type="GeneID" id="81593288"/>
<dbReference type="EMBL" id="JAQJAE010000006">
    <property type="protein sequence ID" value="KAJ5589314.1"/>
    <property type="molecule type" value="Genomic_DNA"/>
</dbReference>
<comment type="caution">
    <text evidence="1">The sequence shown here is derived from an EMBL/GenBank/DDBJ whole genome shotgun (WGS) entry which is preliminary data.</text>
</comment>
<name>A0AAD6DPB1_9EURO</name>
<protein>
    <submittedName>
        <fullName evidence="1">Uncharacterized protein</fullName>
    </submittedName>
</protein>
<sequence length="105" mass="11686">MDHEAVSGSLERCYILSLSCDLPALCIIGNRQLKYPGYSSMTVSSSVSPSSTRPSKHLNTAVNFMSSQDLLDLDLVVYMKTEFLGDELIEIEHLISNLAHRRMPP</sequence>